<name>A0ABD5X8K3_9EURY</name>
<dbReference type="EMBL" id="JBHSZQ010000002">
    <property type="protein sequence ID" value="MFC7124727.1"/>
    <property type="molecule type" value="Genomic_DNA"/>
</dbReference>
<organism evidence="1 2">
    <name type="scientific">Halovenus rubra</name>
    <dbReference type="NCBI Taxonomy" id="869890"/>
    <lineage>
        <taxon>Archaea</taxon>
        <taxon>Methanobacteriati</taxon>
        <taxon>Methanobacteriota</taxon>
        <taxon>Stenosarchaea group</taxon>
        <taxon>Halobacteria</taxon>
        <taxon>Halobacteriales</taxon>
        <taxon>Haloarculaceae</taxon>
        <taxon>Halovenus</taxon>
    </lineage>
</organism>
<gene>
    <name evidence="1" type="ORF">ACFQJ7_01545</name>
</gene>
<evidence type="ECO:0000313" key="2">
    <source>
        <dbReference type="Proteomes" id="UP001596414"/>
    </source>
</evidence>
<evidence type="ECO:0000313" key="1">
    <source>
        <dbReference type="EMBL" id="MFC7124727.1"/>
    </source>
</evidence>
<comment type="caution">
    <text evidence="1">The sequence shown here is derived from an EMBL/GenBank/DDBJ whole genome shotgun (WGS) entry which is preliminary data.</text>
</comment>
<dbReference type="Proteomes" id="UP001596414">
    <property type="component" value="Unassembled WGS sequence"/>
</dbReference>
<accession>A0ABD5X8K3</accession>
<dbReference type="AlphaFoldDB" id="A0ABD5X8K3"/>
<reference evidence="1 2" key="1">
    <citation type="journal article" date="2014" name="Int. J. Syst. Evol. Microbiol.">
        <title>Complete genome sequence of Corynebacterium casei LMG S-19264T (=DSM 44701T), isolated from a smear-ripened cheese.</title>
        <authorList>
            <consortium name="US DOE Joint Genome Institute (JGI-PGF)"/>
            <person name="Walter F."/>
            <person name="Albersmeier A."/>
            <person name="Kalinowski J."/>
            <person name="Ruckert C."/>
        </authorList>
    </citation>
    <scope>NUCLEOTIDE SEQUENCE [LARGE SCALE GENOMIC DNA]</scope>
    <source>
        <strain evidence="1 2">CGMCC 4.7215</strain>
    </source>
</reference>
<evidence type="ECO:0008006" key="3">
    <source>
        <dbReference type="Google" id="ProtNLM"/>
    </source>
</evidence>
<sequence length="56" mass="6493">MARQTTRCQACGYLVRWNPERREGPTIFYEEGVCPSCERSFGEDAPVSARRGKKRR</sequence>
<proteinExistence type="predicted"/>
<dbReference type="RefSeq" id="WP_267638490.1">
    <property type="nucleotide sequence ID" value="NZ_JAODIY010000013.1"/>
</dbReference>
<protein>
    <recommendedName>
        <fullName evidence="3">Small CPxCG-related zinc finger protein</fullName>
    </recommendedName>
</protein>